<dbReference type="InterPro" id="IPR027417">
    <property type="entry name" value="P-loop_NTPase"/>
</dbReference>
<reference evidence="2" key="2">
    <citation type="submission" date="2021-04" db="EMBL/GenBank/DDBJ databases">
        <authorList>
            <person name="Gilroy R."/>
        </authorList>
    </citation>
    <scope>NUCLEOTIDE SEQUENCE</scope>
    <source>
        <strain evidence="2">CHK192-9172</strain>
    </source>
</reference>
<dbReference type="AlphaFoldDB" id="A0A9D2D1L9"/>
<dbReference type="PANTHER" id="PTHR36451">
    <property type="entry name" value="PAPS-DEPENDENT SULFOTRANSFERASE STF3"/>
    <property type="match status" value="1"/>
</dbReference>
<keyword evidence="1" id="KW-0472">Membrane</keyword>
<dbReference type="Pfam" id="PF13469">
    <property type="entry name" value="Sulfotransfer_3"/>
    <property type="match status" value="1"/>
</dbReference>
<dbReference type="Gene3D" id="3.40.50.300">
    <property type="entry name" value="P-loop containing nucleotide triphosphate hydrolases"/>
    <property type="match status" value="1"/>
</dbReference>
<organism evidence="2 3">
    <name type="scientific">Candidatus Eubacterium avistercoris</name>
    <dbReference type="NCBI Taxonomy" id="2838567"/>
    <lineage>
        <taxon>Bacteria</taxon>
        <taxon>Bacillati</taxon>
        <taxon>Bacillota</taxon>
        <taxon>Clostridia</taxon>
        <taxon>Eubacteriales</taxon>
        <taxon>Eubacteriaceae</taxon>
        <taxon>Eubacterium</taxon>
    </lineage>
</organism>
<gene>
    <name evidence="2" type="ORF">IAA08_03090</name>
</gene>
<sequence length="377" mass="44676">MEKKKKLNMSHNLMGCRFDNWMRLIHQNPISKENKRQVRFMSVVSFILGIPAFLEWLIFYIPIKRTKLKKDPVYIVGHWRTGTTFLQNLMTRDSQFGWFDPVKTVTFNNCILLKPLLAAAQKNLLKGARPMDNLEYTLDLPMEEVFAQATISTQAIAHMLVFPDGGNGVKYIETAFIDEQPEEKQREWQKAYDYILKKVTFIEKGKQLLLKSPENTCRIGKLKRCYPGAKFINIYRDPYVVVMSTINMFKKEMGLFCLNDKPTDEFIENTTIDLFERIYRKAFNELYAMPEGDYIDICYEEFCKDPKGHLKKIYEHLGLEGYDRALPYFQKYLDSQKNYKKNHFELSDELREKINSRLGFYFEHYGYQMQTDKREVV</sequence>
<evidence type="ECO:0000313" key="3">
    <source>
        <dbReference type="Proteomes" id="UP000824024"/>
    </source>
</evidence>
<protein>
    <submittedName>
        <fullName evidence="2">Sulfotransferase</fullName>
    </submittedName>
</protein>
<keyword evidence="1" id="KW-0812">Transmembrane</keyword>
<keyword evidence="1" id="KW-1133">Transmembrane helix</keyword>
<feature type="transmembrane region" description="Helical" evidence="1">
    <location>
        <begin position="40"/>
        <end position="61"/>
    </location>
</feature>
<dbReference type="Proteomes" id="UP000824024">
    <property type="component" value="Unassembled WGS sequence"/>
</dbReference>
<dbReference type="EMBL" id="DXCH01000084">
    <property type="protein sequence ID" value="HIZ06907.1"/>
    <property type="molecule type" value="Genomic_DNA"/>
</dbReference>
<name>A0A9D2D1L9_9FIRM</name>
<reference evidence="2" key="1">
    <citation type="journal article" date="2021" name="PeerJ">
        <title>Extensive microbial diversity within the chicken gut microbiome revealed by metagenomics and culture.</title>
        <authorList>
            <person name="Gilroy R."/>
            <person name="Ravi A."/>
            <person name="Getino M."/>
            <person name="Pursley I."/>
            <person name="Horton D.L."/>
            <person name="Alikhan N.F."/>
            <person name="Baker D."/>
            <person name="Gharbi K."/>
            <person name="Hall N."/>
            <person name="Watson M."/>
            <person name="Adriaenssens E.M."/>
            <person name="Foster-Nyarko E."/>
            <person name="Jarju S."/>
            <person name="Secka A."/>
            <person name="Antonio M."/>
            <person name="Oren A."/>
            <person name="Chaudhuri R.R."/>
            <person name="La Ragione R."/>
            <person name="Hildebrand F."/>
            <person name="Pallen M.J."/>
        </authorList>
    </citation>
    <scope>NUCLEOTIDE SEQUENCE</scope>
    <source>
        <strain evidence="2">CHK192-9172</strain>
    </source>
</reference>
<dbReference type="InterPro" id="IPR052736">
    <property type="entry name" value="Stf3_sulfotransferase"/>
</dbReference>
<accession>A0A9D2D1L9</accession>
<dbReference type="PANTHER" id="PTHR36451:SF1">
    <property type="entry name" value="OMEGA-HYDROXY-BETA-DIHYDROMENAQUINONE-9 SULFOTRANSFERASE STF3"/>
    <property type="match status" value="1"/>
</dbReference>
<comment type="caution">
    <text evidence="2">The sequence shown here is derived from an EMBL/GenBank/DDBJ whole genome shotgun (WGS) entry which is preliminary data.</text>
</comment>
<evidence type="ECO:0000313" key="2">
    <source>
        <dbReference type="EMBL" id="HIZ06907.1"/>
    </source>
</evidence>
<evidence type="ECO:0000256" key="1">
    <source>
        <dbReference type="SAM" id="Phobius"/>
    </source>
</evidence>
<dbReference type="SUPFAM" id="SSF52540">
    <property type="entry name" value="P-loop containing nucleoside triphosphate hydrolases"/>
    <property type="match status" value="1"/>
</dbReference>
<proteinExistence type="predicted"/>